<dbReference type="InterPro" id="IPR019734">
    <property type="entry name" value="TPR_rpt"/>
</dbReference>
<reference evidence="3 4" key="1">
    <citation type="submission" date="2023-04" db="EMBL/GenBank/DDBJ databases">
        <authorList>
            <person name="Hsu D."/>
        </authorList>
    </citation>
    <scope>NUCLEOTIDE SEQUENCE [LARGE SCALE GENOMIC DNA]</scope>
    <source>
        <strain evidence="3 4">MK1</strain>
    </source>
</reference>
<dbReference type="SUPFAM" id="SSF48452">
    <property type="entry name" value="TPR-like"/>
    <property type="match status" value="1"/>
</dbReference>
<name>A0AAU0UR55_9FIRM</name>
<accession>A0AAU0UR55</accession>
<dbReference type="InterPro" id="IPR050498">
    <property type="entry name" value="Ycf3"/>
</dbReference>
<sequence>MSWHELYNHGCSSYRHNNYIEAEQCFVESIQLNPAHSLSWYNLGTLKLKMKQPQEASKCLLVAKQYNPQHINTRMNLASAYCLIGKSKLAIKELQLILGIYPNCHQAKELLIKLESVKNPEKRHQD</sequence>
<evidence type="ECO:0008006" key="5">
    <source>
        <dbReference type="Google" id="ProtNLM"/>
    </source>
</evidence>
<dbReference type="PANTHER" id="PTHR44858">
    <property type="entry name" value="TETRATRICOPEPTIDE REPEAT PROTEIN 6"/>
    <property type="match status" value="1"/>
</dbReference>
<protein>
    <recommendedName>
        <fullName evidence="5">Tetratricopeptide repeat protein</fullName>
    </recommendedName>
</protein>
<organism evidence="3 4">
    <name type="scientific">Metallumcola ferriviriculae</name>
    <dbReference type="NCBI Taxonomy" id="3039180"/>
    <lineage>
        <taxon>Bacteria</taxon>
        <taxon>Bacillati</taxon>
        <taxon>Bacillota</taxon>
        <taxon>Clostridia</taxon>
        <taxon>Neomoorellales</taxon>
        <taxon>Desulfitibacteraceae</taxon>
        <taxon>Metallumcola</taxon>
    </lineage>
</organism>
<dbReference type="AlphaFoldDB" id="A0AAU0UR55"/>
<dbReference type="Pfam" id="PF13431">
    <property type="entry name" value="TPR_17"/>
    <property type="match status" value="1"/>
</dbReference>
<gene>
    <name evidence="3" type="ORF">MFMK1_003455</name>
</gene>
<keyword evidence="1" id="KW-0677">Repeat</keyword>
<dbReference type="PANTHER" id="PTHR44858:SF1">
    <property type="entry name" value="UDP-N-ACETYLGLUCOSAMINE--PEPTIDE N-ACETYLGLUCOSAMINYLTRANSFERASE SPINDLY-RELATED"/>
    <property type="match status" value="1"/>
</dbReference>
<evidence type="ECO:0000313" key="4">
    <source>
        <dbReference type="Proteomes" id="UP001329915"/>
    </source>
</evidence>
<keyword evidence="2" id="KW-0802">TPR repeat</keyword>
<dbReference type="InterPro" id="IPR011990">
    <property type="entry name" value="TPR-like_helical_dom_sf"/>
</dbReference>
<dbReference type="SMART" id="SM00028">
    <property type="entry name" value="TPR"/>
    <property type="match status" value="3"/>
</dbReference>
<evidence type="ECO:0000256" key="2">
    <source>
        <dbReference type="ARBA" id="ARBA00022803"/>
    </source>
</evidence>
<keyword evidence="4" id="KW-1185">Reference proteome</keyword>
<dbReference type="Proteomes" id="UP001329915">
    <property type="component" value="Chromosome"/>
</dbReference>
<dbReference type="RefSeq" id="WP_366922970.1">
    <property type="nucleotide sequence ID" value="NZ_CP121694.1"/>
</dbReference>
<dbReference type="Gene3D" id="1.25.40.10">
    <property type="entry name" value="Tetratricopeptide repeat domain"/>
    <property type="match status" value="1"/>
</dbReference>
<proteinExistence type="predicted"/>
<dbReference type="EMBL" id="CP121694">
    <property type="protein sequence ID" value="WRO23592.1"/>
    <property type="molecule type" value="Genomic_DNA"/>
</dbReference>
<evidence type="ECO:0000256" key="1">
    <source>
        <dbReference type="ARBA" id="ARBA00022737"/>
    </source>
</evidence>
<evidence type="ECO:0000313" key="3">
    <source>
        <dbReference type="EMBL" id="WRO23592.1"/>
    </source>
</evidence>
<dbReference type="KEGG" id="dbc:MFMK1_003455"/>